<sequence>MRKESLSQLVEVLHSKYEQCTYIAQLTFFQIVYVVSGSGFLHINNNKISYQEGNLMLLTPNDEYRFEVVCPTEFLLVKFARKYVRDASREDVNCLECVLYHAPHVLGCVLKNKPDEPIVKHIAQALIHEIANNDVYSKEAILHFVNALIAVTARNLTKMKSEHIQANADSRIHSIIDYIQTNIYIPEKLRANVIAQKFNLSETYLGTYFKRESGETLSSFITQYKLRLIEHKLKFSDMRINEIVAEFKFSDESHLNKFFKKHKGISLTKFRRD</sequence>
<evidence type="ECO:0000259" key="4">
    <source>
        <dbReference type="PROSITE" id="PS01124"/>
    </source>
</evidence>
<dbReference type="Pfam" id="PF02311">
    <property type="entry name" value="AraC_binding"/>
    <property type="match status" value="1"/>
</dbReference>
<evidence type="ECO:0000313" key="5">
    <source>
        <dbReference type="EMBL" id="WCT10332.1"/>
    </source>
</evidence>
<dbReference type="InterPro" id="IPR037923">
    <property type="entry name" value="HTH-like"/>
</dbReference>
<dbReference type="Gene3D" id="1.10.10.60">
    <property type="entry name" value="Homeodomain-like"/>
    <property type="match status" value="2"/>
</dbReference>
<dbReference type="RefSeq" id="WP_273628477.1">
    <property type="nucleotide sequence ID" value="NZ_CP117167.1"/>
</dbReference>
<evidence type="ECO:0000313" key="6">
    <source>
        <dbReference type="Proteomes" id="UP001216139"/>
    </source>
</evidence>
<dbReference type="SUPFAM" id="SSF51215">
    <property type="entry name" value="Regulatory protein AraC"/>
    <property type="match status" value="1"/>
</dbReference>
<dbReference type="SMART" id="SM00342">
    <property type="entry name" value="HTH_ARAC"/>
    <property type="match status" value="1"/>
</dbReference>
<feature type="domain" description="HTH araC/xylS-type" evidence="4">
    <location>
        <begin position="173"/>
        <end position="273"/>
    </location>
</feature>
<dbReference type="Proteomes" id="UP001216139">
    <property type="component" value="Chromosome"/>
</dbReference>
<keyword evidence="2" id="KW-0238">DNA-binding</keyword>
<proteinExistence type="predicted"/>
<evidence type="ECO:0000256" key="1">
    <source>
        <dbReference type="ARBA" id="ARBA00023015"/>
    </source>
</evidence>
<reference evidence="5 6" key="1">
    <citation type="submission" date="2023-02" db="EMBL/GenBank/DDBJ databases">
        <title>Genome sequence of Mucilaginibacter jinjuensis strain KACC 16571.</title>
        <authorList>
            <person name="Kim S."/>
            <person name="Heo J."/>
            <person name="Kwon S.-W."/>
        </authorList>
    </citation>
    <scope>NUCLEOTIDE SEQUENCE [LARGE SCALE GENOMIC DNA]</scope>
    <source>
        <strain evidence="5 6">KACC 16571</strain>
    </source>
</reference>
<dbReference type="PROSITE" id="PS01124">
    <property type="entry name" value="HTH_ARAC_FAMILY_2"/>
    <property type="match status" value="1"/>
</dbReference>
<name>A0ABY7T3Q1_9SPHI</name>
<dbReference type="InterPro" id="IPR018060">
    <property type="entry name" value="HTH_AraC"/>
</dbReference>
<accession>A0ABY7T3Q1</accession>
<dbReference type="Pfam" id="PF12833">
    <property type="entry name" value="HTH_18"/>
    <property type="match status" value="1"/>
</dbReference>
<dbReference type="SUPFAM" id="SSF46689">
    <property type="entry name" value="Homeodomain-like"/>
    <property type="match status" value="1"/>
</dbReference>
<dbReference type="EMBL" id="CP117167">
    <property type="protein sequence ID" value="WCT10332.1"/>
    <property type="molecule type" value="Genomic_DNA"/>
</dbReference>
<keyword evidence="1" id="KW-0805">Transcription regulation</keyword>
<keyword evidence="6" id="KW-1185">Reference proteome</keyword>
<evidence type="ECO:0000256" key="2">
    <source>
        <dbReference type="ARBA" id="ARBA00023125"/>
    </source>
</evidence>
<protein>
    <submittedName>
        <fullName evidence="5">AraC family transcriptional regulator</fullName>
    </submittedName>
</protein>
<dbReference type="PANTHER" id="PTHR43280">
    <property type="entry name" value="ARAC-FAMILY TRANSCRIPTIONAL REGULATOR"/>
    <property type="match status" value="1"/>
</dbReference>
<dbReference type="InterPro" id="IPR009057">
    <property type="entry name" value="Homeodomain-like_sf"/>
</dbReference>
<evidence type="ECO:0000256" key="3">
    <source>
        <dbReference type="ARBA" id="ARBA00023163"/>
    </source>
</evidence>
<gene>
    <name evidence="5" type="ORF">PQO05_16475</name>
</gene>
<organism evidence="5 6">
    <name type="scientific">Mucilaginibacter jinjuensis</name>
    <dbReference type="NCBI Taxonomy" id="1176721"/>
    <lineage>
        <taxon>Bacteria</taxon>
        <taxon>Pseudomonadati</taxon>
        <taxon>Bacteroidota</taxon>
        <taxon>Sphingobacteriia</taxon>
        <taxon>Sphingobacteriales</taxon>
        <taxon>Sphingobacteriaceae</taxon>
        <taxon>Mucilaginibacter</taxon>
    </lineage>
</organism>
<dbReference type="InterPro" id="IPR003313">
    <property type="entry name" value="AraC-bd"/>
</dbReference>
<dbReference type="PANTHER" id="PTHR43280:SF2">
    <property type="entry name" value="HTH-TYPE TRANSCRIPTIONAL REGULATOR EXSA"/>
    <property type="match status" value="1"/>
</dbReference>
<keyword evidence="3" id="KW-0804">Transcription</keyword>